<feature type="domain" description="EGF-like" evidence="8">
    <location>
        <begin position="2311"/>
        <end position="2350"/>
    </location>
</feature>
<dbReference type="EMBL" id="LR899015">
    <property type="protein sequence ID" value="CAD7094166.1"/>
    <property type="molecule type" value="Genomic_DNA"/>
</dbReference>
<evidence type="ECO:0000256" key="7">
    <source>
        <dbReference type="SAM" id="Phobius"/>
    </source>
</evidence>
<dbReference type="PANTHER" id="PTHR39072:SF2">
    <property type="match status" value="1"/>
</dbReference>
<keyword evidence="3" id="KW-0677">Repeat</keyword>
<evidence type="ECO:0000256" key="2">
    <source>
        <dbReference type="ARBA" id="ARBA00022729"/>
    </source>
</evidence>
<reference evidence="9 10" key="1">
    <citation type="submission" date="2020-11" db="EMBL/GenBank/DDBJ databases">
        <authorList>
            <person name="Wallbank WR R."/>
            <person name="Pardo Diaz C."/>
            <person name="Kozak K."/>
            <person name="Martin S."/>
            <person name="Jiggins C."/>
            <person name="Moest M."/>
            <person name="Warren A I."/>
            <person name="Generalovic N T."/>
            <person name="Byers J.R.P. K."/>
            <person name="Montejo-Kovacevich G."/>
            <person name="Yen C E."/>
        </authorList>
    </citation>
    <scope>NUCLEOTIDE SEQUENCE [LARGE SCALE GENOMIC DNA]</scope>
</reference>
<feature type="region of interest" description="Disordered" evidence="6">
    <location>
        <begin position="1445"/>
        <end position="1481"/>
    </location>
</feature>
<feature type="compositionally biased region" description="Basic residues" evidence="6">
    <location>
        <begin position="41"/>
        <end position="54"/>
    </location>
</feature>
<dbReference type="SMART" id="SM00181">
    <property type="entry name" value="EGF"/>
    <property type="match status" value="3"/>
</dbReference>
<dbReference type="SMART" id="SM00179">
    <property type="entry name" value="EGF_CA"/>
    <property type="match status" value="2"/>
</dbReference>
<feature type="compositionally biased region" description="Polar residues" evidence="6">
    <location>
        <begin position="1463"/>
        <end position="1481"/>
    </location>
</feature>
<dbReference type="InterPro" id="IPR018097">
    <property type="entry name" value="EGF_Ca-bd_CS"/>
</dbReference>
<evidence type="ECO:0000256" key="4">
    <source>
        <dbReference type="ARBA" id="ARBA00023157"/>
    </source>
</evidence>
<feature type="compositionally biased region" description="Acidic residues" evidence="6">
    <location>
        <begin position="639"/>
        <end position="660"/>
    </location>
</feature>
<dbReference type="InterPro" id="IPR001881">
    <property type="entry name" value="EGF-like_Ca-bd_dom"/>
</dbReference>
<feature type="disulfide bond" evidence="5">
    <location>
        <begin position="2340"/>
        <end position="2349"/>
    </location>
</feature>
<evidence type="ECO:0000256" key="1">
    <source>
        <dbReference type="ARBA" id="ARBA00022536"/>
    </source>
</evidence>
<sequence>MTEQVTGRKFRKILRKRRPLQADDDIHDHPIERKTSEVKRNKPRRQTVIVRRRMSSAGHPTTFASSGGIGSNQRTEPMRRTKLVRRKITQMPTITDTKSAEFITELKTVTQTGFNTIFETVVRQKTYTYVVDRVHNSEHLIQSSTLVRDQIVTDNTALFYFYPKYKCFFHQSFYIISTSSGLSDIISEISISTTPLTSIYDKGLAAEVSSEGDDPTHNEDEDINHLQYDESGRFFNFQVFNSLHSSTPAALGDEARYNLATRIMSNGVEVIVAGDKSKTAVDRNSVLRVVPSSLNKPMTLAPSTLKNQMILIAPEDSKESLTLPLNPNQFVTKTCLTTYTYRTTYLQDGTTTIESREKVISNIATEERNYLKISPTSTSGVTLSRTPEFVIGVFHTTYTYLNTILDNELPIVLSSKLTVTNTITGPEDYISFLQPSVEATPAYETNTYYSKITLTKTLHDNNVEKVISTSNILRQVVITESLPSKSTSVMTSYIALDASDDKNNNVKNDLHIYATKTYLTTFTYFTTVLKSQSELSSPSTEVNSHIRVVENVITESIPTHLIQQDALSSFREQLQAASTKIITTLAKLVDGETLEVTAMKTPQFHQHSEVSATINGANSQAISSHSTNSERPDPIDMGHEEDEAGLDDDSSKDEENEDNATDNILAESSNHQVYNAIVDPPARNNSKINDKNGFQVSNLIGSLNLNGLNALGPVINAMAGLINTNFGESSSKRNISDLKLSTSEISSKNLLKNITSAEAGSIPNNVNLADLADNQHQQHSPIYIPIRSANNLLNENRLSSPSSLHIAPPKPASSHLQKYLLQSDEKANRNNKLEVAIGKPTYETPLLNGGIPISPGEVITANSDVIIGKPAGVRPRIPFQNAIKEGELKPPLLQSQSHPTSKVIPLFPYRPHYGHQYPPKLQTYGDYKQTYPLSPPSQSPQSLPPIRHLSHVGPPSSQQFHQQHHINYPEGKLPLNNEILEIKRIPEVFSADLPIFEMKNNIRDTDKTMLVNIQPSQVASVMIPHGNTAPVLIIESTAELHKNGQYFDEPSPYPNTIIGEDSATDYAHKVPPSGAEPPKTQNGVNTGPFGSVSEIPNAPVQVSLDSSVLSHNIDVHVPPLTFLKENDFPQSIPVKGQNHLNFRKNGQYNVNIPHYHRHVTVNLKAQHDSSSIPPYHRPHRYPVEGMGPPPKRQPLGPGVDPSKKYYHYYNQRPHNQHHQHHFYRQPPSNKNDMSHFTPYKENRYPFESNILPQHHHHLQTMLAPTHESAQETPVFDNTPIDHSQAPSIADGITDEHRDDDYENEEGEVIQESNSLPVIPGQYIDYPTSTIQTSTFYISPFLNMPSASAINELPHMEINSSHEMSGANISHSAAKETIPETNITASSPKVNTTKQSFHTEPHSVSLGEYSEFDSTTLIRNETILRNPIRPNMKLESNAHQVNFLSGGNVHSGKPNDVHGFGQPPLSTENSGNDKNATSYGNSNKYSNNITPIPVWQAEGSFHRENNIEGLNNNSFMIDIEKESGEIFDYKESINPHNLEVVNNLDQPQSPIQLETTVNIPPPSPSLIQTTSVQHIPNAAMEEVLGMSPPPLPNHTTLNSPLSGLPLRKPSRLNQMGSSRDPSANSKTSTKAPFYSLTRKSTHPKTTRQPTTASTTATILSSENYHNVVNDPIFSTNETHPTTSFPLEQSFKKPTRYSSHRLPITVKPSVQVSVSTSVTSTTRAPVTKIRLPSLVLTTKLNYSKKKGGSNEKISAPISDTKLQIGGVTPSIQVSNPNTGADDISIHSSEAAQTSQEDMLNDYKKFPDEILVAGSEQPIIVQNHNVTTSSFAHKETVTIEKAKISTRTRLVSKIVLPTKYITNTKTLTVTTTKTTVIKSQGVPSTQTLILTTTQTSTLVDTVTQTQTETLLQPTKITIDPTTTTQLYTTVTTVYTIPPPHNPEKEPTPPDDVIDDIIDDIVDSSFVETTPALGGVTSNQLPHETTAAPSVVLKVPKIAPSLSSRTPNLPSNQSTGQHDSIFVVMTDQKNVGLINLGTDREHLAPSHNSVDDPDDNKHVDNNLESIDLPHRDEDTINGESNHVLLGGVLIASPPKAADSLECRPDCKGSRSELCQNIDGHMRCVCRAGFARMFPDRPCKPTYTYQLSLPLHRIGKDILIYDESLVNKESETYFNLASLTHEALDRMVMQSDFRDIYHGVHVTGLDRAHNGNGILGKFYLQLSDSSDEQRLVDVFRKYLRGTNYSVGGTELYSAQTSGTDDLEATDFDECLDRQFHDCSESAHCFNLHGTYTCSCKEGFADLSENPVYPGRICSTEQIGCEKCHYHGSCYSRDFLESNENAYCECFPWYAGASCQLNLKILLIALVAFGALLLILLLFCLLITCTKRQKNRSMQAIISGINILPPKGKGFMGSSDKLMKVDKRAMIKDSSSEASNSLDTLPYTAKKSFTKDSIAIKKQPIIDSSQRHNAMSSAAQDSDRHCNLLDQNDRSLTVMIPRAKYHPMLSGLSNESNLGQSSIIAGSSAVPEAKLLGYWDAGVPTTSPSKKLSSASSKQNNTLHATSTGALVSAGFEVSATVGQQDLVSTLDSKSHSKQKAAMAQHSARNSIPNSDSHSQLGGGMYKKQSLVDNNIFMDSIDAWSGTLHHTELTASEVRSYDETTIQPQTKSFLSMYDKQLSNMNNDEANTMAERDVGSTFLLPHTHLYKPDRGSDDISGFDSF</sequence>
<feature type="compositionally biased region" description="Basic and acidic residues" evidence="6">
    <location>
        <begin position="628"/>
        <end position="638"/>
    </location>
</feature>
<feature type="compositionally biased region" description="Polar residues" evidence="6">
    <location>
        <begin position="58"/>
        <end position="75"/>
    </location>
</feature>
<dbReference type="InterPro" id="IPR000152">
    <property type="entry name" value="EGF-type_Asp/Asn_hydroxyl_site"/>
</dbReference>
<dbReference type="Gene3D" id="2.10.25.10">
    <property type="entry name" value="Laminin"/>
    <property type="match status" value="1"/>
</dbReference>
<evidence type="ECO:0000313" key="10">
    <source>
        <dbReference type="Proteomes" id="UP000594454"/>
    </source>
</evidence>
<feature type="region of interest" description="Disordered" evidence="6">
    <location>
        <begin position="19"/>
        <end position="78"/>
    </location>
</feature>
<dbReference type="InterPro" id="IPR049883">
    <property type="entry name" value="NOTCH1_EGF-like"/>
</dbReference>
<dbReference type="PROSITE" id="PS50026">
    <property type="entry name" value="EGF_3"/>
    <property type="match status" value="2"/>
</dbReference>
<keyword evidence="2" id="KW-0732">Signal</keyword>
<accession>A0A7R8V9R6</accession>
<comment type="caution">
    <text evidence="5">Lacks conserved residue(s) required for the propagation of feature annotation.</text>
</comment>
<keyword evidence="7" id="KW-1133">Transmembrane helix</keyword>
<dbReference type="PROSITE" id="PS00010">
    <property type="entry name" value="ASX_HYDROXYL"/>
    <property type="match status" value="1"/>
</dbReference>
<dbReference type="SUPFAM" id="SSF82671">
    <property type="entry name" value="SEA domain"/>
    <property type="match status" value="1"/>
</dbReference>
<dbReference type="Proteomes" id="UP000594454">
    <property type="component" value="Chromosome 7"/>
</dbReference>
<dbReference type="PANTHER" id="PTHR39072">
    <property type="entry name" value="RE48511P"/>
    <property type="match status" value="1"/>
</dbReference>
<dbReference type="InParanoid" id="A0A7R8V9R6"/>
<dbReference type="InterPro" id="IPR009030">
    <property type="entry name" value="Growth_fac_rcpt_cys_sf"/>
</dbReference>
<dbReference type="GO" id="GO:0005509">
    <property type="term" value="F:calcium ion binding"/>
    <property type="evidence" value="ECO:0007669"/>
    <property type="project" value="InterPro"/>
</dbReference>
<evidence type="ECO:0000256" key="5">
    <source>
        <dbReference type="PROSITE-ProRule" id="PRU00076"/>
    </source>
</evidence>
<keyword evidence="7" id="KW-0812">Transmembrane</keyword>
<feature type="region of interest" description="Disordered" evidence="6">
    <location>
        <begin position="2593"/>
        <end position="2615"/>
    </location>
</feature>
<dbReference type="PROSITE" id="PS00022">
    <property type="entry name" value="EGF_1"/>
    <property type="match status" value="1"/>
</dbReference>
<keyword evidence="7" id="KW-0472">Membrane</keyword>
<feature type="transmembrane region" description="Helical" evidence="7">
    <location>
        <begin position="2355"/>
        <end position="2379"/>
    </location>
</feature>
<evidence type="ECO:0000256" key="3">
    <source>
        <dbReference type="ARBA" id="ARBA00022737"/>
    </source>
</evidence>
<dbReference type="OrthoDB" id="10040649at2759"/>
<protein>
    <recommendedName>
        <fullName evidence="8">EGF-like domain-containing protein</fullName>
    </recommendedName>
</protein>
<feature type="compositionally biased region" description="Polar residues" evidence="6">
    <location>
        <begin position="1610"/>
        <end position="1629"/>
    </location>
</feature>
<name>A0A7R8V9R6_HERIL</name>
<gene>
    <name evidence="9" type="ORF">HERILL_LOCUS16392</name>
</gene>
<proteinExistence type="predicted"/>
<evidence type="ECO:0000259" key="8">
    <source>
        <dbReference type="PROSITE" id="PS50026"/>
    </source>
</evidence>
<dbReference type="InterPro" id="IPR036364">
    <property type="entry name" value="SEA_dom_sf"/>
</dbReference>
<dbReference type="InterPro" id="IPR000742">
    <property type="entry name" value="EGF"/>
</dbReference>
<keyword evidence="10" id="KW-1185">Reference proteome</keyword>
<feature type="region of interest" description="Disordered" evidence="6">
    <location>
        <begin position="1586"/>
        <end position="1657"/>
    </location>
</feature>
<dbReference type="CDD" id="cd00054">
    <property type="entry name" value="EGF_CA"/>
    <property type="match status" value="1"/>
</dbReference>
<organism evidence="9 10">
    <name type="scientific">Hermetia illucens</name>
    <name type="common">Black soldier fly</name>
    <dbReference type="NCBI Taxonomy" id="343691"/>
    <lineage>
        <taxon>Eukaryota</taxon>
        <taxon>Metazoa</taxon>
        <taxon>Ecdysozoa</taxon>
        <taxon>Arthropoda</taxon>
        <taxon>Hexapoda</taxon>
        <taxon>Insecta</taxon>
        <taxon>Pterygota</taxon>
        <taxon>Neoptera</taxon>
        <taxon>Endopterygota</taxon>
        <taxon>Diptera</taxon>
        <taxon>Brachycera</taxon>
        <taxon>Stratiomyomorpha</taxon>
        <taxon>Stratiomyidae</taxon>
        <taxon>Hermetiinae</taxon>
        <taxon>Hermetia</taxon>
    </lineage>
</organism>
<dbReference type="Pfam" id="PF07645">
    <property type="entry name" value="EGF_CA"/>
    <property type="match status" value="1"/>
</dbReference>
<dbReference type="SUPFAM" id="SSF57184">
    <property type="entry name" value="Growth factor receptor domain"/>
    <property type="match status" value="1"/>
</dbReference>
<feature type="domain" description="EGF-like" evidence="8">
    <location>
        <begin position="2261"/>
        <end position="2299"/>
    </location>
</feature>
<evidence type="ECO:0000313" key="9">
    <source>
        <dbReference type="EMBL" id="CAD7094166.1"/>
    </source>
</evidence>
<dbReference type="FunFam" id="2.10.25.10:FF:000038">
    <property type="entry name" value="Fibrillin 2"/>
    <property type="match status" value="1"/>
</dbReference>
<feature type="compositionally biased region" description="Basic and acidic residues" evidence="6">
    <location>
        <begin position="20"/>
        <end position="40"/>
    </location>
</feature>
<feature type="compositionally biased region" description="Low complexity" evidence="6">
    <location>
        <begin position="1645"/>
        <end position="1656"/>
    </location>
</feature>
<keyword evidence="4 5" id="KW-1015">Disulfide bond</keyword>
<feature type="compositionally biased region" description="Polar residues" evidence="6">
    <location>
        <begin position="2597"/>
        <end position="2610"/>
    </location>
</feature>
<feature type="region of interest" description="Disordered" evidence="6">
    <location>
        <begin position="619"/>
        <end position="671"/>
    </location>
</feature>
<keyword evidence="1 5" id="KW-0245">EGF-like domain</keyword>
<dbReference type="PROSITE" id="PS01187">
    <property type="entry name" value="EGF_CA"/>
    <property type="match status" value="1"/>
</dbReference>
<evidence type="ECO:0000256" key="6">
    <source>
        <dbReference type="SAM" id="MobiDB-lite"/>
    </source>
</evidence>